<accession>A0A0F9P0R7</accession>
<proteinExistence type="predicted"/>
<comment type="caution">
    <text evidence="1">The sequence shown here is derived from an EMBL/GenBank/DDBJ whole genome shotgun (WGS) entry which is preliminary data.</text>
</comment>
<dbReference type="EMBL" id="LAZR01002808">
    <property type="protein sequence ID" value="KKN25365.1"/>
    <property type="molecule type" value="Genomic_DNA"/>
</dbReference>
<sequence>MTYEVFVFYPKQKILFPIICITKKGELKP</sequence>
<reference evidence="1" key="1">
    <citation type="journal article" date="2015" name="Nature">
        <title>Complex archaea that bridge the gap between prokaryotes and eukaryotes.</title>
        <authorList>
            <person name="Spang A."/>
            <person name="Saw J.H."/>
            <person name="Jorgensen S.L."/>
            <person name="Zaremba-Niedzwiedzka K."/>
            <person name="Martijn J."/>
            <person name="Lind A.E."/>
            <person name="van Eijk R."/>
            <person name="Schleper C."/>
            <person name="Guy L."/>
            <person name="Ettema T.J."/>
        </authorList>
    </citation>
    <scope>NUCLEOTIDE SEQUENCE</scope>
</reference>
<protein>
    <submittedName>
        <fullName evidence="1">Uncharacterized protein</fullName>
    </submittedName>
</protein>
<name>A0A0F9P0R7_9ZZZZ</name>
<evidence type="ECO:0000313" key="1">
    <source>
        <dbReference type="EMBL" id="KKN25365.1"/>
    </source>
</evidence>
<dbReference type="AlphaFoldDB" id="A0A0F9P0R7"/>
<organism evidence="1">
    <name type="scientific">marine sediment metagenome</name>
    <dbReference type="NCBI Taxonomy" id="412755"/>
    <lineage>
        <taxon>unclassified sequences</taxon>
        <taxon>metagenomes</taxon>
        <taxon>ecological metagenomes</taxon>
    </lineage>
</organism>
<gene>
    <name evidence="1" type="ORF">LCGC14_0885720</name>
</gene>